<keyword evidence="5" id="KW-1185">Reference proteome</keyword>
<accession>A0ABQ0SD07</accession>
<evidence type="ECO:0000256" key="2">
    <source>
        <dbReference type="HAMAP-Rule" id="MF_00791"/>
    </source>
</evidence>
<reference evidence="4 5" key="1">
    <citation type="submission" date="2019-06" db="EMBL/GenBank/DDBJ databases">
        <title>Whole genome shotgun sequence of Komagataeibacter hansenii NBRC 14820.</title>
        <authorList>
            <person name="Hosoyama A."/>
            <person name="Uohara A."/>
            <person name="Ohji S."/>
            <person name="Ichikawa N."/>
        </authorList>
    </citation>
    <scope>NUCLEOTIDE SEQUENCE [LARGE SCALE GENOMIC DNA]</scope>
    <source>
        <strain evidence="4 5">NBRC 14820</strain>
    </source>
</reference>
<comment type="caution">
    <text evidence="4">The sequence shown here is derived from an EMBL/GenBank/DDBJ whole genome shotgun (WGS) entry which is preliminary data.</text>
</comment>
<dbReference type="InterPro" id="IPR023065">
    <property type="entry name" value="Uncharacterised_ApaG"/>
</dbReference>
<feature type="domain" description="ApaG" evidence="3">
    <location>
        <begin position="31"/>
        <end position="156"/>
    </location>
</feature>
<proteinExistence type="inferred from homology"/>
<sequence>MANKNKPYPPPPGHDPESALASAIENTPCYEARTGDVRVLVQTFWLDDQSEPEERRFVWAYRIRVENHGDSAIQLLRRSWHITDGQGRVEHVQGDGVVGEQPVIDADGCFEYMSGAALETPTGFMGGTYHMVQPGTREHFDVSIPSFSLDSPHHPAIFH</sequence>
<evidence type="ECO:0000259" key="3">
    <source>
        <dbReference type="PROSITE" id="PS51087"/>
    </source>
</evidence>
<dbReference type="HAMAP" id="MF_00791">
    <property type="entry name" value="ApaG"/>
    <property type="match status" value="1"/>
</dbReference>
<gene>
    <name evidence="2 4" type="primary">apaG</name>
    <name evidence="4" type="ORF">GHA01_09520</name>
</gene>
<evidence type="ECO:0000256" key="1">
    <source>
        <dbReference type="ARBA" id="ARBA00017693"/>
    </source>
</evidence>
<dbReference type="PROSITE" id="PS51087">
    <property type="entry name" value="APAG"/>
    <property type="match status" value="1"/>
</dbReference>
<dbReference type="Gene3D" id="2.60.40.1470">
    <property type="entry name" value="ApaG domain"/>
    <property type="match status" value="1"/>
</dbReference>
<dbReference type="NCBIfam" id="NF003967">
    <property type="entry name" value="PRK05461.1"/>
    <property type="match status" value="1"/>
</dbReference>
<dbReference type="InterPro" id="IPR036767">
    <property type="entry name" value="ApaG_sf"/>
</dbReference>
<dbReference type="PANTHER" id="PTHR47191:SF2">
    <property type="entry name" value="OS05G0170800 PROTEIN"/>
    <property type="match status" value="1"/>
</dbReference>
<organism evidence="4 5">
    <name type="scientific">Novacetimonas hansenii</name>
    <name type="common">Komagataeibacter hansenii</name>
    <dbReference type="NCBI Taxonomy" id="436"/>
    <lineage>
        <taxon>Bacteria</taxon>
        <taxon>Pseudomonadati</taxon>
        <taxon>Pseudomonadota</taxon>
        <taxon>Alphaproteobacteria</taxon>
        <taxon>Acetobacterales</taxon>
        <taxon>Acetobacteraceae</taxon>
        <taxon>Novacetimonas</taxon>
    </lineage>
</organism>
<evidence type="ECO:0000313" key="5">
    <source>
        <dbReference type="Proteomes" id="UP000319478"/>
    </source>
</evidence>
<dbReference type="Pfam" id="PF04379">
    <property type="entry name" value="DUF525"/>
    <property type="match status" value="1"/>
</dbReference>
<dbReference type="PANTHER" id="PTHR47191">
    <property type="entry name" value="OS05G0170800 PROTEIN"/>
    <property type="match status" value="1"/>
</dbReference>
<evidence type="ECO:0000313" key="4">
    <source>
        <dbReference type="EMBL" id="GEC63103.1"/>
    </source>
</evidence>
<dbReference type="InterPro" id="IPR007474">
    <property type="entry name" value="ApaG_domain"/>
</dbReference>
<name>A0ABQ0SD07_NOVHA</name>
<dbReference type="SUPFAM" id="SSF110069">
    <property type="entry name" value="ApaG-like"/>
    <property type="match status" value="1"/>
</dbReference>
<protein>
    <recommendedName>
        <fullName evidence="1 2">Protein ApaG</fullName>
    </recommendedName>
</protein>
<dbReference type="InterPro" id="IPR050718">
    <property type="entry name" value="ApaG-like"/>
</dbReference>
<dbReference type="Proteomes" id="UP000319478">
    <property type="component" value="Unassembled WGS sequence"/>
</dbReference>
<dbReference type="EMBL" id="BJNN01000059">
    <property type="protein sequence ID" value="GEC63103.1"/>
    <property type="molecule type" value="Genomic_DNA"/>
</dbReference>